<dbReference type="AlphaFoldDB" id="L1JJD4"/>
<dbReference type="OrthoDB" id="6491596at2759"/>
<evidence type="ECO:0000259" key="1">
    <source>
        <dbReference type="PROSITE" id="PS50042"/>
    </source>
</evidence>
<evidence type="ECO:0000313" key="2">
    <source>
        <dbReference type="EMBL" id="EKX48200.1"/>
    </source>
</evidence>
<dbReference type="Proteomes" id="UP000011087">
    <property type="component" value="Unassembled WGS sequence"/>
</dbReference>
<dbReference type="PROSITE" id="PS50042">
    <property type="entry name" value="CNMP_BINDING_3"/>
    <property type="match status" value="2"/>
</dbReference>
<dbReference type="RefSeq" id="XP_005835180.1">
    <property type="nucleotide sequence ID" value="XM_005835123.1"/>
</dbReference>
<reference evidence="4" key="2">
    <citation type="submission" date="2012-11" db="EMBL/GenBank/DDBJ databases">
        <authorList>
            <person name="Kuo A."/>
            <person name="Curtis B.A."/>
            <person name="Tanifuji G."/>
            <person name="Burki F."/>
            <person name="Gruber A."/>
            <person name="Irimia M."/>
            <person name="Maruyama S."/>
            <person name="Arias M.C."/>
            <person name="Ball S.G."/>
            <person name="Gile G.H."/>
            <person name="Hirakawa Y."/>
            <person name="Hopkins J.F."/>
            <person name="Rensing S.A."/>
            <person name="Schmutz J."/>
            <person name="Symeonidi A."/>
            <person name="Elias M."/>
            <person name="Eveleigh R.J."/>
            <person name="Herman E.K."/>
            <person name="Klute M.J."/>
            <person name="Nakayama T."/>
            <person name="Obornik M."/>
            <person name="Reyes-Prieto A."/>
            <person name="Armbrust E.V."/>
            <person name="Aves S.J."/>
            <person name="Beiko R.G."/>
            <person name="Coutinho P."/>
            <person name="Dacks J.B."/>
            <person name="Durnford D.G."/>
            <person name="Fast N.M."/>
            <person name="Green B.R."/>
            <person name="Grisdale C."/>
            <person name="Hempe F."/>
            <person name="Henrissat B."/>
            <person name="Hoppner M.P."/>
            <person name="Ishida K.-I."/>
            <person name="Kim E."/>
            <person name="Koreny L."/>
            <person name="Kroth P.G."/>
            <person name="Liu Y."/>
            <person name="Malik S.-B."/>
            <person name="Maier U.G."/>
            <person name="McRose D."/>
            <person name="Mock T."/>
            <person name="Neilson J.A."/>
            <person name="Onodera N.T."/>
            <person name="Poole A.M."/>
            <person name="Pritham E.J."/>
            <person name="Richards T.A."/>
            <person name="Rocap G."/>
            <person name="Roy S.W."/>
            <person name="Sarai C."/>
            <person name="Schaack S."/>
            <person name="Shirato S."/>
            <person name="Slamovits C.H."/>
            <person name="Spencer D.F."/>
            <person name="Suzuki S."/>
            <person name="Worden A.Z."/>
            <person name="Zauner S."/>
            <person name="Barry K."/>
            <person name="Bell C."/>
            <person name="Bharti A.K."/>
            <person name="Crow J.A."/>
            <person name="Grimwood J."/>
            <person name="Kramer R."/>
            <person name="Lindquist E."/>
            <person name="Lucas S."/>
            <person name="Salamov A."/>
            <person name="McFadden G.I."/>
            <person name="Lane C.E."/>
            <person name="Keeling P.J."/>
            <person name="Gray M.W."/>
            <person name="Grigoriev I.V."/>
            <person name="Archibald J.M."/>
        </authorList>
    </citation>
    <scope>NUCLEOTIDE SEQUENCE</scope>
    <source>
        <strain evidence="4">CCMP2712</strain>
    </source>
</reference>
<gene>
    <name evidence="2" type="ORF">GUITHDRAFT_42813</name>
</gene>
<dbReference type="KEGG" id="gtt:GUITHDRAFT_42813"/>
<feature type="non-terminal residue" evidence="2">
    <location>
        <position position="227"/>
    </location>
</feature>
<dbReference type="GO" id="GO:0030552">
    <property type="term" value="F:cAMP binding"/>
    <property type="evidence" value="ECO:0007669"/>
    <property type="project" value="TreeGrafter"/>
</dbReference>
<dbReference type="eggNOG" id="KOG0614">
    <property type="taxonomic scope" value="Eukaryota"/>
</dbReference>
<dbReference type="CDD" id="cd00038">
    <property type="entry name" value="CAP_ED"/>
    <property type="match status" value="2"/>
</dbReference>
<dbReference type="InterPro" id="IPR000595">
    <property type="entry name" value="cNMP-bd_dom"/>
</dbReference>
<dbReference type="PANTHER" id="PTHR11635:SF152">
    <property type="entry name" value="CAMP-DEPENDENT PROTEIN KINASE TYPE I REGULATORY SUBUNIT-RELATED"/>
    <property type="match status" value="1"/>
</dbReference>
<dbReference type="HOGENOM" id="CLU_1222441_0_0_1"/>
<feature type="non-terminal residue" evidence="2">
    <location>
        <position position="1"/>
    </location>
</feature>
<evidence type="ECO:0000313" key="4">
    <source>
        <dbReference type="Proteomes" id="UP000011087"/>
    </source>
</evidence>
<feature type="domain" description="Cyclic nucleotide-binding" evidence="1">
    <location>
        <begin position="1"/>
        <end position="93"/>
    </location>
</feature>
<keyword evidence="4" id="KW-1185">Reference proteome</keyword>
<feature type="domain" description="Cyclic nucleotide-binding" evidence="1">
    <location>
        <begin position="114"/>
        <end position="227"/>
    </location>
</feature>
<dbReference type="STRING" id="905079.L1JJD4"/>
<dbReference type="GO" id="GO:0004862">
    <property type="term" value="F:cAMP-dependent protein kinase inhibitor activity"/>
    <property type="evidence" value="ECO:0007669"/>
    <property type="project" value="TreeGrafter"/>
</dbReference>
<dbReference type="GO" id="GO:0034236">
    <property type="term" value="F:protein kinase A catalytic subunit binding"/>
    <property type="evidence" value="ECO:0007669"/>
    <property type="project" value="TreeGrafter"/>
</dbReference>
<proteinExistence type="predicted"/>
<accession>L1JJD4</accession>
<dbReference type="EnsemblProtists" id="EKX48200">
    <property type="protein sequence ID" value="EKX48200"/>
    <property type="gene ID" value="GUITHDRAFT_42813"/>
</dbReference>
<dbReference type="PaxDb" id="55529-EKX48200"/>
<dbReference type="InterPro" id="IPR014710">
    <property type="entry name" value="RmlC-like_jellyroll"/>
</dbReference>
<dbReference type="SUPFAM" id="SSF51206">
    <property type="entry name" value="cAMP-binding domain-like"/>
    <property type="match status" value="2"/>
</dbReference>
<organism evidence="2">
    <name type="scientific">Guillardia theta (strain CCMP2712)</name>
    <name type="common">Cryptophyte</name>
    <dbReference type="NCBI Taxonomy" id="905079"/>
    <lineage>
        <taxon>Eukaryota</taxon>
        <taxon>Cryptophyceae</taxon>
        <taxon>Pyrenomonadales</taxon>
        <taxon>Geminigeraceae</taxon>
        <taxon>Guillardia</taxon>
    </lineage>
</organism>
<evidence type="ECO:0000313" key="3">
    <source>
        <dbReference type="EnsemblProtists" id="EKX48200"/>
    </source>
</evidence>
<dbReference type="SMART" id="SM00100">
    <property type="entry name" value="cNMP"/>
    <property type="match status" value="2"/>
</dbReference>
<sequence length="227" mass="25678">ERQIRALAQMLHRLHVERGDVLFNAGDAADFLALIVKGELSLQSFGKAVMSLGEGEMWFGELSLVQPCKADTSIRSINDVVLLSLSSRTFHELKLDYEKHRHEVKKSLFLNTPFAQHLDSDQLANIVDAMEEVVFGAGINIKNEDSLEDDVFYILEEGLAEERQYAAMRKLVSRELGPGDFFCEDALLLSSISENPRKRVKLQPRIDAKSECKCLCLNRNDFHRLIG</sequence>
<dbReference type="PANTHER" id="PTHR11635">
    <property type="entry name" value="CAMP-DEPENDENT PROTEIN KINASE REGULATORY CHAIN"/>
    <property type="match status" value="1"/>
</dbReference>
<dbReference type="GO" id="GO:0005829">
    <property type="term" value="C:cytosol"/>
    <property type="evidence" value="ECO:0007669"/>
    <property type="project" value="TreeGrafter"/>
</dbReference>
<dbReference type="InterPro" id="IPR018490">
    <property type="entry name" value="cNMP-bd_dom_sf"/>
</dbReference>
<dbReference type="GeneID" id="17304943"/>
<dbReference type="InterPro" id="IPR050503">
    <property type="entry name" value="cAMP-dep_PK_reg_su-like"/>
</dbReference>
<dbReference type="EMBL" id="JH992986">
    <property type="protein sequence ID" value="EKX48200.1"/>
    <property type="molecule type" value="Genomic_DNA"/>
</dbReference>
<dbReference type="Gene3D" id="2.60.120.10">
    <property type="entry name" value="Jelly Rolls"/>
    <property type="match status" value="2"/>
</dbReference>
<protein>
    <recommendedName>
        <fullName evidence="1">Cyclic nucleotide-binding domain-containing protein</fullName>
    </recommendedName>
</protein>
<dbReference type="GO" id="GO:0005952">
    <property type="term" value="C:cAMP-dependent protein kinase complex"/>
    <property type="evidence" value="ECO:0007669"/>
    <property type="project" value="InterPro"/>
</dbReference>
<reference evidence="3" key="3">
    <citation type="submission" date="2016-03" db="UniProtKB">
        <authorList>
            <consortium name="EnsemblProtists"/>
        </authorList>
    </citation>
    <scope>IDENTIFICATION</scope>
</reference>
<reference evidence="2 4" key="1">
    <citation type="journal article" date="2012" name="Nature">
        <title>Algal genomes reveal evolutionary mosaicism and the fate of nucleomorphs.</title>
        <authorList>
            <consortium name="DOE Joint Genome Institute"/>
            <person name="Curtis B.A."/>
            <person name="Tanifuji G."/>
            <person name="Burki F."/>
            <person name="Gruber A."/>
            <person name="Irimia M."/>
            <person name="Maruyama S."/>
            <person name="Arias M.C."/>
            <person name="Ball S.G."/>
            <person name="Gile G.H."/>
            <person name="Hirakawa Y."/>
            <person name="Hopkins J.F."/>
            <person name="Kuo A."/>
            <person name="Rensing S.A."/>
            <person name="Schmutz J."/>
            <person name="Symeonidi A."/>
            <person name="Elias M."/>
            <person name="Eveleigh R.J."/>
            <person name="Herman E.K."/>
            <person name="Klute M.J."/>
            <person name="Nakayama T."/>
            <person name="Obornik M."/>
            <person name="Reyes-Prieto A."/>
            <person name="Armbrust E.V."/>
            <person name="Aves S.J."/>
            <person name="Beiko R.G."/>
            <person name="Coutinho P."/>
            <person name="Dacks J.B."/>
            <person name="Durnford D.G."/>
            <person name="Fast N.M."/>
            <person name="Green B.R."/>
            <person name="Grisdale C.J."/>
            <person name="Hempel F."/>
            <person name="Henrissat B."/>
            <person name="Hoppner M.P."/>
            <person name="Ishida K."/>
            <person name="Kim E."/>
            <person name="Koreny L."/>
            <person name="Kroth P.G."/>
            <person name="Liu Y."/>
            <person name="Malik S.B."/>
            <person name="Maier U.G."/>
            <person name="McRose D."/>
            <person name="Mock T."/>
            <person name="Neilson J.A."/>
            <person name="Onodera N.T."/>
            <person name="Poole A.M."/>
            <person name="Pritham E.J."/>
            <person name="Richards T.A."/>
            <person name="Rocap G."/>
            <person name="Roy S.W."/>
            <person name="Sarai C."/>
            <person name="Schaack S."/>
            <person name="Shirato S."/>
            <person name="Slamovits C.H."/>
            <person name="Spencer D.F."/>
            <person name="Suzuki S."/>
            <person name="Worden A.Z."/>
            <person name="Zauner S."/>
            <person name="Barry K."/>
            <person name="Bell C."/>
            <person name="Bharti A.K."/>
            <person name="Crow J.A."/>
            <person name="Grimwood J."/>
            <person name="Kramer R."/>
            <person name="Lindquist E."/>
            <person name="Lucas S."/>
            <person name="Salamov A."/>
            <person name="McFadden G.I."/>
            <person name="Lane C.E."/>
            <person name="Keeling P.J."/>
            <person name="Gray M.W."/>
            <person name="Grigoriev I.V."/>
            <person name="Archibald J.M."/>
        </authorList>
    </citation>
    <scope>NUCLEOTIDE SEQUENCE</scope>
    <source>
        <strain evidence="2 4">CCMP2712</strain>
    </source>
</reference>
<name>L1JJD4_GUITC</name>
<dbReference type="Pfam" id="PF00027">
    <property type="entry name" value="cNMP_binding"/>
    <property type="match status" value="1"/>
</dbReference>